<accession>A0A2G5FI34</accession>
<gene>
    <name evidence="1" type="ORF">CDO35_15565</name>
</gene>
<sequence>MNNISDYDDFISEFFSIAWLLTDSSTKVLKQHLADVLAKQIYQGFDAILEGLRPALGDNAFAVVEKEVVDARLRFQKTLEDISGWFNRPQTSHPDEIDMDMVVAVALKQIANCYTNDKLIPSVDYLENKKVCGSLLSGLVETLFILLQNIIIHGGVEKDLKGVKLAFGFTNNTLSITVENPVGLSVDLENLKVNIAESLERYRTGAGLTKAGTEGGSGLSKIWRIMEFDIKKPNTLKIQEQDRVFTAQIIIENIDFI</sequence>
<dbReference type="EMBL" id="NIQU01000006">
    <property type="protein sequence ID" value="PIA67634.1"/>
    <property type="molecule type" value="Genomic_DNA"/>
</dbReference>
<evidence type="ECO:0000313" key="2">
    <source>
        <dbReference type="Proteomes" id="UP000229504"/>
    </source>
</evidence>
<protein>
    <recommendedName>
        <fullName evidence="3">Histidine kinase</fullName>
    </recommendedName>
</protein>
<evidence type="ECO:0000313" key="1">
    <source>
        <dbReference type="EMBL" id="PIA67634.1"/>
    </source>
</evidence>
<name>A0A2G5FI34_9PSED</name>
<proteinExistence type="predicted"/>
<reference evidence="2" key="1">
    <citation type="submission" date="2017-06" db="EMBL/GenBank/DDBJ databases">
        <authorList>
            <person name="Rastogi G."/>
            <person name="Vaishampayan P."/>
            <person name="Seuylemezian A."/>
        </authorList>
    </citation>
    <scope>NUCLEOTIDE SEQUENCE [LARGE SCALE GENOMIC DNA]</scope>
    <source>
        <strain evidence="2">PI11</strain>
    </source>
</reference>
<evidence type="ECO:0008006" key="3">
    <source>
        <dbReference type="Google" id="ProtNLM"/>
    </source>
</evidence>
<organism evidence="1 2">
    <name type="scientific">Pseudomonas sediminis</name>
    <dbReference type="NCBI Taxonomy" id="1691904"/>
    <lineage>
        <taxon>Bacteria</taxon>
        <taxon>Pseudomonadati</taxon>
        <taxon>Pseudomonadota</taxon>
        <taxon>Gammaproteobacteria</taxon>
        <taxon>Pseudomonadales</taxon>
        <taxon>Pseudomonadaceae</taxon>
        <taxon>Pseudomonas</taxon>
    </lineage>
</organism>
<comment type="caution">
    <text evidence="1">The sequence shown here is derived from an EMBL/GenBank/DDBJ whole genome shotgun (WGS) entry which is preliminary data.</text>
</comment>
<dbReference type="AlphaFoldDB" id="A0A2G5FI34"/>
<dbReference type="Proteomes" id="UP000229504">
    <property type="component" value="Unassembled WGS sequence"/>
</dbReference>